<reference evidence="1 2" key="1">
    <citation type="submission" date="2019-10" db="EMBL/GenBank/DDBJ databases">
        <authorList>
            <person name="Blom J."/>
        </authorList>
    </citation>
    <scope>NUCLEOTIDE SEQUENCE [LARGE SCALE GENOMIC DNA]</scope>
    <source>
        <strain evidence="1 2">ES3154-GLU</strain>
    </source>
</reference>
<accession>A0A6I8MEE3</accession>
<name>A0A6I8MEE3_9FUSO</name>
<dbReference type="AlphaFoldDB" id="A0A6I8MEE3"/>
<dbReference type="EMBL" id="CABWIB010000001">
    <property type="protein sequence ID" value="VWL85848.1"/>
    <property type="molecule type" value="Genomic_DNA"/>
</dbReference>
<dbReference type="Proteomes" id="UP000419017">
    <property type="component" value="Unassembled WGS sequence"/>
</dbReference>
<evidence type="ECO:0000313" key="1">
    <source>
        <dbReference type="EMBL" id="VWL85848.1"/>
    </source>
</evidence>
<gene>
    <name evidence="1" type="ORF">OMES3154_01134</name>
</gene>
<keyword evidence="2" id="KW-1185">Reference proteome</keyword>
<organism evidence="1 2">
    <name type="scientific">Oceanivirga miroungae</name>
    <dbReference type="NCBI Taxonomy" id="1130046"/>
    <lineage>
        <taxon>Bacteria</taxon>
        <taxon>Fusobacteriati</taxon>
        <taxon>Fusobacteriota</taxon>
        <taxon>Fusobacteriia</taxon>
        <taxon>Fusobacteriales</taxon>
        <taxon>Leptotrichiaceae</taxon>
        <taxon>Oceanivirga</taxon>
    </lineage>
</organism>
<proteinExistence type="predicted"/>
<protein>
    <submittedName>
        <fullName evidence="1">Uncharacterized protein</fullName>
    </submittedName>
</protein>
<evidence type="ECO:0000313" key="2">
    <source>
        <dbReference type="Proteomes" id="UP000419017"/>
    </source>
</evidence>
<sequence length="177" mass="21034">MDYNAIICEGAAEEAIIEILLEHSALIIKNDDYLINRSPIRCRSANNFLENYLNFKFNSKVKIYRILDSKNENFNISNRNKKIYGSRIEVKNIITSPEIEMLIILSENKFDDYNKHHLKPSEYCKQILKISSVKDYDFVKEYFNDVNKLLNAIKLYKQKKNVKYQTLFDLLEDEYKI</sequence>
<dbReference type="RefSeq" id="WP_156683814.1">
    <property type="nucleotide sequence ID" value="NZ_CABWIB010000001.1"/>
</dbReference>